<dbReference type="EMBL" id="CM039437">
    <property type="protein sequence ID" value="KAI4307558.1"/>
    <property type="molecule type" value="Genomic_DNA"/>
</dbReference>
<name>A0ACB9LEL4_BAUVA</name>
<organism evidence="1 2">
    <name type="scientific">Bauhinia variegata</name>
    <name type="common">Purple orchid tree</name>
    <name type="synonym">Phanera variegata</name>
    <dbReference type="NCBI Taxonomy" id="167791"/>
    <lineage>
        <taxon>Eukaryota</taxon>
        <taxon>Viridiplantae</taxon>
        <taxon>Streptophyta</taxon>
        <taxon>Embryophyta</taxon>
        <taxon>Tracheophyta</taxon>
        <taxon>Spermatophyta</taxon>
        <taxon>Magnoliopsida</taxon>
        <taxon>eudicotyledons</taxon>
        <taxon>Gunneridae</taxon>
        <taxon>Pentapetalae</taxon>
        <taxon>rosids</taxon>
        <taxon>fabids</taxon>
        <taxon>Fabales</taxon>
        <taxon>Fabaceae</taxon>
        <taxon>Cercidoideae</taxon>
        <taxon>Cercideae</taxon>
        <taxon>Bauhiniinae</taxon>
        <taxon>Bauhinia</taxon>
    </lineage>
</organism>
<proteinExistence type="predicted"/>
<sequence>MPEIENVAEHNALFGKYELGRLLGCGAFAKVYYARNVQSGQSVAIKIINKKKISGTSLVANVKREISIMSRLHHPHIVKLHEVLATKSKIFFVMEFVKGGELFAKISKGRFSEDLSRKYFQQLISAVGYCHSRGVFHRDLKPENLLLDENGNLKVSDFGLSAVKEQIRPDGMLHTLCGTPAYVAPEILSKKGYDGAKVDVWSCGVILFVLAAGYLPFNDPNLMVMYKKIYKGEYRCPRWMSPDLKRFLSRLLDTNPETRITVHEIISDPWFRKGYKEIKFHQECKFNEADKMKDLNAFDIISLSSGLDLSGLFDNSFNPADDGDRFVSTESPDNLIRKLEEIAKVEGLIVRWSKEFGVELEGQYGNLGISVEIHRLTDNLVVVEARRSGRDGAAFKDAWKKKIKPKLCACEGTSSQQESESHSGSQVAGG</sequence>
<accession>A0ACB9LEL4</accession>
<evidence type="ECO:0000313" key="1">
    <source>
        <dbReference type="EMBL" id="KAI4307558.1"/>
    </source>
</evidence>
<gene>
    <name evidence="1" type="ORF">L6164_030731</name>
</gene>
<protein>
    <submittedName>
        <fullName evidence="1">Uncharacterized protein</fullName>
    </submittedName>
</protein>
<keyword evidence="2" id="KW-1185">Reference proteome</keyword>
<evidence type="ECO:0000313" key="2">
    <source>
        <dbReference type="Proteomes" id="UP000828941"/>
    </source>
</evidence>
<reference evidence="1 2" key="1">
    <citation type="journal article" date="2022" name="DNA Res.">
        <title>Chromosomal-level genome assembly of the orchid tree Bauhinia variegata (Leguminosae; Cercidoideae) supports the allotetraploid origin hypothesis of Bauhinia.</title>
        <authorList>
            <person name="Zhong Y."/>
            <person name="Chen Y."/>
            <person name="Zheng D."/>
            <person name="Pang J."/>
            <person name="Liu Y."/>
            <person name="Luo S."/>
            <person name="Meng S."/>
            <person name="Qian L."/>
            <person name="Wei D."/>
            <person name="Dai S."/>
            <person name="Zhou R."/>
        </authorList>
    </citation>
    <scope>NUCLEOTIDE SEQUENCE [LARGE SCALE GENOMIC DNA]</scope>
    <source>
        <strain evidence="1">BV-YZ2020</strain>
    </source>
</reference>
<comment type="caution">
    <text evidence="1">The sequence shown here is derived from an EMBL/GenBank/DDBJ whole genome shotgun (WGS) entry which is preliminary data.</text>
</comment>
<dbReference type="Proteomes" id="UP000828941">
    <property type="component" value="Chromosome 12"/>
</dbReference>